<name>A0A6L2P0T2_TANCI</name>
<accession>A0A6L2P0T2</accession>
<comment type="caution">
    <text evidence="2">The sequence shown here is derived from an EMBL/GenBank/DDBJ whole genome shotgun (WGS) entry which is preliminary data.</text>
</comment>
<feature type="compositionally biased region" description="Acidic residues" evidence="1">
    <location>
        <begin position="106"/>
        <end position="116"/>
    </location>
</feature>
<feature type="compositionally biased region" description="Polar residues" evidence="1">
    <location>
        <begin position="7"/>
        <end position="18"/>
    </location>
</feature>
<dbReference type="AlphaFoldDB" id="A0A6L2P0T2"/>
<sequence length="285" mass="31236">MSDSEHSTVTYTSISSDVGSLDVGSPRVIVNRSDGLPMMSEDPYVYVEDAMQEPPPPDFVPGHVYPEFMPPEDDVVLAEEQPLPAAVLPTADSSSYIIESNHAEDPKEEDDEDPEEDPAHYPTDGDNDEEEESFEGDSDDEEEDECEDEDEDEEEHLALTDYVPPAYRTTARMSIRAQTPTPFPSEAEVDRLLAISTLPPSPLTLLSSPLPWILLPPFPVPSPPTTNSTYTEAPLGYRAAGIRLRTTSPPPLPLSLPLPLPPPIILPRTRASIVMMRAAAPSTYV</sequence>
<evidence type="ECO:0000313" key="2">
    <source>
        <dbReference type="EMBL" id="GEU92118.1"/>
    </source>
</evidence>
<reference evidence="2" key="1">
    <citation type="journal article" date="2019" name="Sci. Rep.">
        <title>Draft genome of Tanacetum cinerariifolium, the natural source of mosquito coil.</title>
        <authorList>
            <person name="Yamashiro T."/>
            <person name="Shiraishi A."/>
            <person name="Satake H."/>
            <person name="Nakayama K."/>
        </authorList>
    </citation>
    <scope>NUCLEOTIDE SEQUENCE</scope>
</reference>
<organism evidence="2">
    <name type="scientific">Tanacetum cinerariifolium</name>
    <name type="common">Dalmatian daisy</name>
    <name type="synonym">Chrysanthemum cinerariifolium</name>
    <dbReference type="NCBI Taxonomy" id="118510"/>
    <lineage>
        <taxon>Eukaryota</taxon>
        <taxon>Viridiplantae</taxon>
        <taxon>Streptophyta</taxon>
        <taxon>Embryophyta</taxon>
        <taxon>Tracheophyta</taxon>
        <taxon>Spermatophyta</taxon>
        <taxon>Magnoliopsida</taxon>
        <taxon>eudicotyledons</taxon>
        <taxon>Gunneridae</taxon>
        <taxon>Pentapetalae</taxon>
        <taxon>asterids</taxon>
        <taxon>campanulids</taxon>
        <taxon>Asterales</taxon>
        <taxon>Asteraceae</taxon>
        <taxon>Asteroideae</taxon>
        <taxon>Anthemideae</taxon>
        <taxon>Anthemidinae</taxon>
        <taxon>Tanacetum</taxon>
    </lineage>
</organism>
<feature type="compositionally biased region" description="Acidic residues" evidence="1">
    <location>
        <begin position="125"/>
        <end position="155"/>
    </location>
</feature>
<protein>
    <submittedName>
        <fullName evidence="2">Uncharacterized protein</fullName>
    </submittedName>
</protein>
<dbReference type="EMBL" id="BKCJ010010554">
    <property type="protein sequence ID" value="GEU92118.1"/>
    <property type="molecule type" value="Genomic_DNA"/>
</dbReference>
<proteinExistence type="predicted"/>
<feature type="region of interest" description="Disordered" evidence="1">
    <location>
        <begin position="1"/>
        <end position="165"/>
    </location>
</feature>
<evidence type="ECO:0000256" key="1">
    <source>
        <dbReference type="SAM" id="MobiDB-lite"/>
    </source>
</evidence>
<gene>
    <name evidence="2" type="ORF">Tci_064096</name>
</gene>